<evidence type="ECO:0000256" key="3">
    <source>
        <dbReference type="ARBA" id="ARBA00022475"/>
    </source>
</evidence>
<feature type="transmembrane region" description="Helical" evidence="8">
    <location>
        <begin position="30"/>
        <end position="48"/>
    </location>
</feature>
<sequence length="215" mass="23024">MHYIHSMLYFAAGIMLSISFVDLIPESIHLGSKLICLVGLMMGALLMGTIDRLFPHVHECAVCGEEVCHLGRTANFLILAIFLHNFPEGMAIAVGATTDISDSLVIALGIAVHNIPEGVCTSAPYYFTYGNRLKSFVLSSLSALPIAIGYIFARYIVEQISTSTMSLLVGSTAGVMIYISVNELMPAGRGHKKGLSITAFAGGFVSIILLGLIIR</sequence>
<dbReference type="AlphaFoldDB" id="A0A5K8A2C8"/>
<protein>
    <recommendedName>
        <fullName evidence="11">Zinc transporter ZupT</fullName>
    </recommendedName>
</protein>
<proteinExistence type="inferred from homology"/>
<geneLocation type="plasmid" evidence="10">
    <name>do28_1 dna</name>
</geneLocation>
<feature type="transmembrane region" description="Helical" evidence="8">
    <location>
        <begin position="7"/>
        <end position="24"/>
    </location>
</feature>
<evidence type="ECO:0000256" key="5">
    <source>
        <dbReference type="ARBA" id="ARBA00022833"/>
    </source>
</evidence>
<evidence type="ECO:0000256" key="1">
    <source>
        <dbReference type="ARBA" id="ARBA00004651"/>
    </source>
</evidence>
<dbReference type="KEGG" id="dov:DSCO28_72650"/>
<dbReference type="PANTHER" id="PTHR11040:SF211">
    <property type="entry name" value="ZINC TRANSPORTER ZIP11"/>
    <property type="match status" value="1"/>
</dbReference>
<feature type="transmembrane region" description="Helical" evidence="8">
    <location>
        <begin position="163"/>
        <end position="182"/>
    </location>
</feature>
<comment type="similarity">
    <text evidence="2">Belongs to the ZIP transporter (TC 2.A.5) family.</text>
</comment>
<evidence type="ECO:0000256" key="4">
    <source>
        <dbReference type="ARBA" id="ARBA00022692"/>
    </source>
</evidence>
<feature type="transmembrane region" description="Helical" evidence="8">
    <location>
        <begin position="194"/>
        <end position="214"/>
    </location>
</feature>
<keyword evidence="3" id="KW-1003">Cell membrane</keyword>
<evidence type="ECO:0008006" key="11">
    <source>
        <dbReference type="Google" id="ProtNLM"/>
    </source>
</evidence>
<dbReference type="PANTHER" id="PTHR11040">
    <property type="entry name" value="ZINC/IRON TRANSPORTER"/>
    <property type="match status" value="1"/>
</dbReference>
<keyword evidence="6 8" id="KW-1133">Transmembrane helix</keyword>
<keyword evidence="5" id="KW-0862">Zinc</keyword>
<evidence type="ECO:0000313" key="9">
    <source>
        <dbReference type="EMBL" id="BBO86699.1"/>
    </source>
</evidence>
<keyword evidence="9" id="KW-0614">Plasmid</keyword>
<feature type="transmembrane region" description="Helical" evidence="8">
    <location>
        <begin position="136"/>
        <end position="157"/>
    </location>
</feature>
<keyword evidence="7 8" id="KW-0472">Membrane</keyword>
<evidence type="ECO:0000256" key="2">
    <source>
        <dbReference type="ARBA" id="ARBA00006939"/>
    </source>
</evidence>
<accession>A0A5K8A2C8</accession>
<dbReference type="Proteomes" id="UP000425960">
    <property type="component" value="Plasmid Do28_1"/>
</dbReference>
<organism evidence="9 10">
    <name type="scientific">Desulfosarcina ovata subsp. sediminis</name>
    <dbReference type="NCBI Taxonomy" id="885957"/>
    <lineage>
        <taxon>Bacteria</taxon>
        <taxon>Pseudomonadati</taxon>
        <taxon>Thermodesulfobacteriota</taxon>
        <taxon>Desulfobacteria</taxon>
        <taxon>Desulfobacterales</taxon>
        <taxon>Desulfosarcinaceae</taxon>
        <taxon>Desulfosarcina</taxon>
    </lineage>
</organism>
<comment type="subcellular location">
    <subcellularLocation>
        <location evidence="1">Cell membrane</location>
        <topology evidence="1">Multi-pass membrane protein</topology>
    </subcellularLocation>
</comment>
<dbReference type="EMBL" id="AP021877">
    <property type="protein sequence ID" value="BBO86699.1"/>
    <property type="molecule type" value="Genomic_DNA"/>
</dbReference>
<reference evidence="9 10" key="1">
    <citation type="submission" date="2019-11" db="EMBL/GenBank/DDBJ databases">
        <title>Comparative genomics of hydrocarbon-degrading Desulfosarcina strains.</title>
        <authorList>
            <person name="Watanabe M."/>
            <person name="Kojima H."/>
            <person name="Fukui M."/>
        </authorList>
    </citation>
    <scope>NUCLEOTIDE SEQUENCE [LARGE SCALE GENOMIC DNA]</scope>
    <source>
        <strain evidence="9 10">28bB2T</strain>
        <plasmid evidence="10">do28_1 dna</plasmid>
    </source>
</reference>
<evidence type="ECO:0000313" key="10">
    <source>
        <dbReference type="Proteomes" id="UP000425960"/>
    </source>
</evidence>
<dbReference type="GO" id="GO:0005886">
    <property type="term" value="C:plasma membrane"/>
    <property type="evidence" value="ECO:0007669"/>
    <property type="project" value="UniProtKB-SubCell"/>
</dbReference>
<evidence type="ECO:0000256" key="7">
    <source>
        <dbReference type="ARBA" id="ARBA00023136"/>
    </source>
</evidence>
<dbReference type="Pfam" id="PF02535">
    <property type="entry name" value="Zip"/>
    <property type="match status" value="1"/>
</dbReference>
<gene>
    <name evidence="9" type="ORF">DSCO28_72650</name>
</gene>
<evidence type="ECO:0000256" key="8">
    <source>
        <dbReference type="SAM" id="Phobius"/>
    </source>
</evidence>
<dbReference type="InterPro" id="IPR003689">
    <property type="entry name" value="ZIP"/>
</dbReference>
<name>A0A5K8A2C8_9BACT</name>
<evidence type="ECO:0000256" key="6">
    <source>
        <dbReference type="ARBA" id="ARBA00022989"/>
    </source>
</evidence>
<keyword evidence="4 8" id="KW-0812">Transmembrane</keyword>
<dbReference type="GO" id="GO:0005385">
    <property type="term" value="F:zinc ion transmembrane transporter activity"/>
    <property type="evidence" value="ECO:0007669"/>
    <property type="project" value="TreeGrafter"/>
</dbReference>